<dbReference type="PANTHER" id="PTHR12963:SF4">
    <property type="entry name" value="ACTIVATING SIGNAL COINTEGRATOR 1"/>
    <property type="match status" value="1"/>
</dbReference>
<dbReference type="EMBL" id="CANTUO010000001">
    <property type="protein sequence ID" value="CAI5756033.1"/>
    <property type="molecule type" value="Genomic_DNA"/>
</dbReference>
<proteinExistence type="predicted"/>
<dbReference type="InterPro" id="IPR009349">
    <property type="entry name" value="TRIP4/RQT4_C2HC5_Znf"/>
</dbReference>
<dbReference type="GO" id="GO:0008270">
    <property type="term" value="F:zinc ion binding"/>
    <property type="evidence" value="ECO:0007669"/>
    <property type="project" value="InterPro"/>
</dbReference>
<reference evidence="3" key="1">
    <citation type="submission" date="2022-12" db="EMBL/GenBank/DDBJ databases">
        <authorList>
            <person name="Brejova B."/>
        </authorList>
    </citation>
    <scope>NUCLEOTIDE SEQUENCE</scope>
</reference>
<dbReference type="GO" id="GO:0072344">
    <property type="term" value="P:rescue of stalled ribosome"/>
    <property type="evidence" value="ECO:0007669"/>
    <property type="project" value="InterPro"/>
</dbReference>
<comment type="caution">
    <text evidence="3">The sequence shown here is derived from an EMBL/GenBank/DDBJ whole genome shotgun (WGS) entry which is preliminary data.</text>
</comment>
<dbReference type="InterPro" id="IPR039128">
    <property type="entry name" value="TRIP4-like"/>
</dbReference>
<accession>A0A9W4XJJ2</accession>
<dbReference type="GO" id="GO:0045893">
    <property type="term" value="P:positive regulation of DNA-templated transcription"/>
    <property type="evidence" value="ECO:0007669"/>
    <property type="project" value="TreeGrafter"/>
</dbReference>
<gene>
    <name evidence="3" type="ORF">CANVERA_P0551</name>
</gene>
<evidence type="ECO:0000259" key="2">
    <source>
        <dbReference type="Pfam" id="PF06221"/>
    </source>
</evidence>
<evidence type="ECO:0000313" key="3">
    <source>
        <dbReference type="EMBL" id="CAI5756033.1"/>
    </source>
</evidence>
<feature type="domain" description="TRIP4/RQT4 C2HC5-type zinc finger" evidence="2">
    <location>
        <begin position="51"/>
        <end position="102"/>
    </location>
</feature>
<dbReference type="PANTHER" id="PTHR12963">
    <property type="entry name" value="THYROID RECEPTOR INTERACTING PROTEIN RELATED"/>
    <property type="match status" value="1"/>
</dbReference>
<feature type="region of interest" description="Disordered" evidence="1">
    <location>
        <begin position="154"/>
        <end position="173"/>
    </location>
</feature>
<evidence type="ECO:0000313" key="4">
    <source>
        <dbReference type="Proteomes" id="UP001152885"/>
    </source>
</evidence>
<dbReference type="OrthoDB" id="338816at2759"/>
<dbReference type="AlphaFoldDB" id="A0A9W4XJJ2"/>
<organism evidence="3 4">
    <name type="scientific">Candida verbasci</name>
    <dbReference type="NCBI Taxonomy" id="1227364"/>
    <lineage>
        <taxon>Eukaryota</taxon>
        <taxon>Fungi</taxon>
        <taxon>Dikarya</taxon>
        <taxon>Ascomycota</taxon>
        <taxon>Saccharomycotina</taxon>
        <taxon>Pichiomycetes</taxon>
        <taxon>Debaryomycetaceae</taxon>
        <taxon>Candida/Lodderomyces clade</taxon>
        <taxon>Candida</taxon>
    </lineage>
</organism>
<dbReference type="Pfam" id="PF06221">
    <property type="entry name" value="zf-C2HC5"/>
    <property type="match status" value="1"/>
</dbReference>
<name>A0A9W4XJJ2_9ASCO</name>
<dbReference type="GO" id="GO:0180022">
    <property type="term" value="C:RQC-trigger complex"/>
    <property type="evidence" value="ECO:0007669"/>
    <property type="project" value="InterPro"/>
</dbReference>
<protein>
    <recommendedName>
        <fullName evidence="2">TRIP4/RQT4 C2HC5-type zinc finger domain-containing protein</fullName>
    </recommendedName>
</protein>
<dbReference type="Proteomes" id="UP001152885">
    <property type="component" value="Unassembled WGS sequence"/>
</dbReference>
<dbReference type="GO" id="GO:0005634">
    <property type="term" value="C:nucleus"/>
    <property type="evidence" value="ECO:0007669"/>
    <property type="project" value="InterPro"/>
</dbReference>
<sequence length="359" mass="41898">MNKSKTTSQLIKDRQLTIEEKKLKKKNLTNLKDIESVLNNLELNESESSARVCNCMARRHPLFEIAPNCLNCGKIICSKEGLQPCSFCGSNMISNNDKQDIIKLLQHEKSEILNKPQIISHQPTAKKKQKQIVVKMNPGEKFWEAQDRAFKLAESEKQKQRQQQQEKEEEEPVVVLKKDVESDSDLVRAQENLNTLLHYQETGEERTKIIDNASDFEFPSQSIWLSPEERALNLKKQQRLNRELGLEKERSKRGERIVEMSITKDGKVKMIEKYIALKEEKSRDEINLENEIKKSKQAQQNTNNLVWDYEKDAKRWEKPIYFTTEDRKEPKQDSSVLEVKNRVQIAKNDDFDLIATLIN</sequence>
<keyword evidence="4" id="KW-1185">Reference proteome</keyword>
<evidence type="ECO:0000256" key="1">
    <source>
        <dbReference type="SAM" id="MobiDB-lite"/>
    </source>
</evidence>